<dbReference type="InterPro" id="IPR037393">
    <property type="entry name" value="Bud22/SRFB1"/>
</dbReference>
<dbReference type="PANTHER" id="PTHR23325:SF1">
    <property type="entry name" value="SERUM RESPONSE FACTOR-BINDING PROTEIN 1"/>
    <property type="match status" value="1"/>
</dbReference>
<dbReference type="EMBL" id="KQ435737">
    <property type="protein sequence ID" value="KOX76894.1"/>
    <property type="molecule type" value="Genomic_DNA"/>
</dbReference>
<proteinExistence type="predicted"/>
<evidence type="ECO:0000256" key="1">
    <source>
        <dbReference type="ARBA" id="ARBA00013459"/>
    </source>
</evidence>
<keyword evidence="2" id="KW-0175">Coiled coil</keyword>
<dbReference type="AlphaFoldDB" id="A0A0N0U646"/>
<sequence length="433" mass="50562">MIGVCSVKGNYAQALQVRMPSIYTAYQGKIDFEIKGDARICIINKLIREAKRLYASNGNEKLLEKNKNKANKLLREVFALKRVKDDEISKFGIIRSKYLQDILQNSQIDDRIRAMAKVVRYKSLRLKIMEFQEKFPDYDKHISWRKTKNSTEKKGDYITDLQVKRSKRLRNDINNSVEKVHGENAKIINDATPADHVPCQREGNVNRKCEKLLKQTKLNIKSKDDEGNSMEILNIQDVKIDSKNDQSSKIITKVISNEATVKRFTEVLQETEEEQNDIHKATKNQQSSNETTESSKNTDDFFLHTNEVTLRSNDTLFSKEKNITSQCNINRDVFKSNQTKKKKDKLHNEKIYEEKRYNKKGKMNSANVFYDRNDMTETRKQNRKNAQVEKKEKINSTNSAEYENLHPSWVAKKKQQDIMKQGFQGKKIKFDEN</sequence>
<evidence type="ECO:0000256" key="4">
    <source>
        <dbReference type="ARBA" id="ARBA00033254"/>
    </source>
</evidence>
<evidence type="ECO:0000313" key="8">
    <source>
        <dbReference type="Proteomes" id="UP000053105"/>
    </source>
</evidence>
<evidence type="ECO:0000256" key="5">
    <source>
        <dbReference type="SAM" id="MobiDB-lite"/>
    </source>
</evidence>
<dbReference type="Pfam" id="PF09073">
    <property type="entry name" value="BUD22"/>
    <property type="match status" value="1"/>
</dbReference>
<name>A0A0N0U646_9HYME</name>
<dbReference type="GO" id="GO:0030490">
    <property type="term" value="P:maturation of SSU-rRNA"/>
    <property type="evidence" value="ECO:0007669"/>
    <property type="project" value="TreeGrafter"/>
</dbReference>
<accession>A0A0N0U646</accession>
<feature type="domain" description="Bud22" evidence="6">
    <location>
        <begin position="337"/>
        <end position="431"/>
    </location>
</feature>
<dbReference type="STRING" id="166423.A0A0N0U646"/>
<reference evidence="7 8" key="1">
    <citation type="submission" date="2015-07" db="EMBL/GenBank/DDBJ databases">
        <title>The genome of Melipona quadrifasciata.</title>
        <authorList>
            <person name="Pan H."/>
            <person name="Kapheim K."/>
        </authorList>
    </citation>
    <scope>NUCLEOTIDE SEQUENCE [LARGE SCALE GENOMIC DNA]</scope>
    <source>
        <strain evidence="7">0111107301</strain>
        <tissue evidence="7">Whole body</tissue>
    </source>
</reference>
<gene>
    <name evidence="7" type="ORF">WN51_10750</name>
</gene>
<feature type="compositionally biased region" description="Low complexity" evidence="5">
    <location>
        <begin position="284"/>
        <end position="295"/>
    </location>
</feature>
<dbReference type="GO" id="GO:0005634">
    <property type="term" value="C:nucleus"/>
    <property type="evidence" value="ECO:0007669"/>
    <property type="project" value="TreeGrafter"/>
</dbReference>
<feature type="region of interest" description="Disordered" evidence="5">
    <location>
        <begin position="272"/>
        <end position="300"/>
    </location>
</feature>
<dbReference type="PANTHER" id="PTHR23325">
    <property type="entry name" value="SERUM RESPONSE FACTOR-BINDING"/>
    <property type="match status" value="1"/>
</dbReference>
<feature type="compositionally biased region" description="Basic and acidic residues" evidence="5">
    <location>
        <begin position="378"/>
        <end position="394"/>
    </location>
</feature>
<organism evidence="7 8">
    <name type="scientific">Melipona quadrifasciata</name>
    <dbReference type="NCBI Taxonomy" id="166423"/>
    <lineage>
        <taxon>Eukaryota</taxon>
        <taxon>Metazoa</taxon>
        <taxon>Ecdysozoa</taxon>
        <taxon>Arthropoda</taxon>
        <taxon>Hexapoda</taxon>
        <taxon>Insecta</taxon>
        <taxon>Pterygota</taxon>
        <taxon>Neoptera</taxon>
        <taxon>Endopterygota</taxon>
        <taxon>Hymenoptera</taxon>
        <taxon>Apocrita</taxon>
        <taxon>Aculeata</taxon>
        <taxon>Apoidea</taxon>
        <taxon>Anthophila</taxon>
        <taxon>Apidae</taxon>
        <taxon>Melipona</taxon>
    </lineage>
</organism>
<protein>
    <recommendedName>
        <fullName evidence="1">Serum response factor-binding protein 1</fullName>
    </recommendedName>
    <alternativeName>
        <fullName evidence="4">SRF-dependent transcription regulation-associated protein</fullName>
    </alternativeName>
</protein>
<evidence type="ECO:0000256" key="2">
    <source>
        <dbReference type="ARBA" id="ARBA00023054"/>
    </source>
</evidence>
<dbReference type="Proteomes" id="UP000053105">
    <property type="component" value="Unassembled WGS sequence"/>
</dbReference>
<dbReference type="InterPro" id="IPR015158">
    <property type="entry name" value="Bud22_dom"/>
</dbReference>
<evidence type="ECO:0000259" key="6">
    <source>
        <dbReference type="Pfam" id="PF09073"/>
    </source>
</evidence>
<keyword evidence="8" id="KW-1185">Reference proteome</keyword>
<dbReference type="OrthoDB" id="3364872at2759"/>
<evidence type="ECO:0000256" key="3">
    <source>
        <dbReference type="ARBA" id="ARBA00025646"/>
    </source>
</evidence>
<comment type="function">
    <text evidence="3">May be involved in regulating transcriptional activation of cardiac genes during the aging process. May play a role in biosynthesis and/or processing of SLC2A4 in adipose cells.</text>
</comment>
<dbReference type="GO" id="GO:0030686">
    <property type="term" value="C:90S preribosome"/>
    <property type="evidence" value="ECO:0007669"/>
    <property type="project" value="TreeGrafter"/>
</dbReference>
<evidence type="ECO:0000313" key="7">
    <source>
        <dbReference type="EMBL" id="KOX76894.1"/>
    </source>
</evidence>
<feature type="region of interest" description="Disordered" evidence="5">
    <location>
        <begin position="378"/>
        <end position="400"/>
    </location>
</feature>